<evidence type="ECO:0000256" key="6">
    <source>
        <dbReference type="SAM" id="MobiDB-lite"/>
    </source>
</evidence>
<evidence type="ECO:0000256" key="1">
    <source>
        <dbReference type="ARBA" id="ARBA00004123"/>
    </source>
</evidence>
<evidence type="ECO:0000313" key="8">
    <source>
        <dbReference type="EMBL" id="KAK9041529.1"/>
    </source>
</evidence>
<feature type="domain" description="MADS-box" evidence="7">
    <location>
        <begin position="9"/>
        <end position="69"/>
    </location>
</feature>
<feature type="compositionally biased region" description="Polar residues" evidence="6">
    <location>
        <begin position="203"/>
        <end position="212"/>
    </location>
</feature>
<comment type="caution">
    <text evidence="8">The sequence shown here is derived from an EMBL/GenBank/DDBJ whole genome shotgun (WGS) entry which is preliminary data.</text>
</comment>
<keyword evidence="4" id="KW-0804">Transcription</keyword>
<keyword evidence="9" id="KW-1185">Reference proteome</keyword>
<evidence type="ECO:0000256" key="4">
    <source>
        <dbReference type="ARBA" id="ARBA00023163"/>
    </source>
</evidence>
<dbReference type="Pfam" id="PF00319">
    <property type="entry name" value="SRF-TF"/>
    <property type="match status" value="1"/>
</dbReference>
<dbReference type="InterPro" id="IPR036879">
    <property type="entry name" value="TF_MADSbox_sf"/>
</dbReference>
<dbReference type="SMART" id="SM00432">
    <property type="entry name" value="MADS"/>
    <property type="match status" value="1"/>
</dbReference>
<protein>
    <recommendedName>
        <fullName evidence="7">MADS-box domain-containing protein</fullName>
    </recommendedName>
</protein>
<dbReference type="PRINTS" id="PR00404">
    <property type="entry name" value="MADSDOMAIN"/>
</dbReference>
<accession>A0ABR2TW57</accession>
<evidence type="ECO:0000256" key="2">
    <source>
        <dbReference type="ARBA" id="ARBA00023015"/>
    </source>
</evidence>
<proteinExistence type="predicted"/>
<feature type="region of interest" description="Disordered" evidence="6">
    <location>
        <begin position="178"/>
        <end position="212"/>
    </location>
</feature>
<comment type="subcellular location">
    <subcellularLocation>
        <location evidence="1">Nucleus</location>
    </subcellularLocation>
</comment>
<sequence length="212" mass="24183">MASSGKKTKGKQKIEMKLIEKEDDKMVTFSKRRSGIYKKISEITTLCGADILFICFSPAGKPFSFGHPSIESIAKRFLDNNIPPSDDNTRHLVESHLKERTNNIIQQYNETIRQMDASKEKEEALAQQTSERDTNLWWETPLDQLNPQELEEHDSRYAELLNVLYRTRSRKLAGTIVMPTPRDPAQLNPLPTNPNEDVHAAFQSASNRGPQD</sequence>
<organism evidence="8 9">
    <name type="scientific">Hibiscus sabdariffa</name>
    <name type="common">roselle</name>
    <dbReference type="NCBI Taxonomy" id="183260"/>
    <lineage>
        <taxon>Eukaryota</taxon>
        <taxon>Viridiplantae</taxon>
        <taxon>Streptophyta</taxon>
        <taxon>Embryophyta</taxon>
        <taxon>Tracheophyta</taxon>
        <taxon>Spermatophyta</taxon>
        <taxon>Magnoliopsida</taxon>
        <taxon>eudicotyledons</taxon>
        <taxon>Gunneridae</taxon>
        <taxon>Pentapetalae</taxon>
        <taxon>rosids</taxon>
        <taxon>malvids</taxon>
        <taxon>Malvales</taxon>
        <taxon>Malvaceae</taxon>
        <taxon>Malvoideae</taxon>
        <taxon>Hibiscus</taxon>
    </lineage>
</organism>
<dbReference type="PROSITE" id="PS50066">
    <property type="entry name" value="MADS_BOX_2"/>
    <property type="match status" value="1"/>
</dbReference>
<evidence type="ECO:0000259" key="7">
    <source>
        <dbReference type="PROSITE" id="PS50066"/>
    </source>
</evidence>
<keyword evidence="2" id="KW-0805">Transcription regulation</keyword>
<evidence type="ECO:0000256" key="5">
    <source>
        <dbReference type="ARBA" id="ARBA00023242"/>
    </source>
</evidence>
<evidence type="ECO:0000256" key="3">
    <source>
        <dbReference type="ARBA" id="ARBA00023125"/>
    </source>
</evidence>
<dbReference type="PANTHER" id="PTHR11945:SF725">
    <property type="entry name" value="AGAMOUS-LIKE 58-RELATED"/>
    <property type="match status" value="1"/>
</dbReference>
<dbReference type="SUPFAM" id="SSF55455">
    <property type="entry name" value="SRF-like"/>
    <property type="match status" value="1"/>
</dbReference>
<evidence type="ECO:0000313" key="9">
    <source>
        <dbReference type="Proteomes" id="UP001396334"/>
    </source>
</evidence>
<dbReference type="InterPro" id="IPR002100">
    <property type="entry name" value="TF_MADSbox"/>
</dbReference>
<name>A0ABR2TW57_9ROSI</name>
<reference evidence="8 9" key="1">
    <citation type="journal article" date="2024" name="G3 (Bethesda)">
        <title>Genome assembly of Hibiscus sabdariffa L. provides insights into metabolisms of medicinal natural products.</title>
        <authorList>
            <person name="Kim T."/>
        </authorList>
    </citation>
    <scope>NUCLEOTIDE SEQUENCE [LARGE SCALE GENOMIC DNA]</scope>
    <source>
        <strain evidence="8">TK-2024</strain>
        <tissue evidence="8">Old leaves</tissue>
    </source>
</reference>
<keyword evidence="3" id="KW-0238">DNA-binding</keyword>
<dbReference type="EMBL" id="JBBPBN010000004">
    <property type="protein sequence ID" value="KAK9041529.1"/>
    <property type="molecule type" value="Genomic_DNA"/>
</dbReference>
<dbReference type="Gene3D" id="3.40.1810.10">
    <property type="entry name" value="Transcription factor, MADS-box"/>
    <property type="match status" value="1"/>
</dbReference>
<dbReference type="PANTHER" id="PTHR11945">
    <property type="entry name" value="MADS BOX PROTEIN"/>
    <property type="match status" value="1"/>
</dbReference>
<gene>
    <name evidence="8" type="ORF">V6N11_016626</name>
</gene>
<keyword evidence="5" id="KW-0539">Nucleus</keyword>
<dbReference type="Proteomes" id="UP001396334">
    <property type="component" value="Unassembled WGS sequence"/>
</dbReference>